<protein>
    <submittedName>
        <fullName evidence="2">Uncharacterized protein</fullName>
    </submittedName>
</protein>
<reference evidence="2" key="1">
    <citation type="submission" date="2024-03" db="EMBL/GenBank/DDBJ databases">
        <title>Diverse circular DNA viruses in blood, oral, and fecal samples of captive lemurs.</title>
        <authorList>
            <person name="Paietta E.N."/>
            <person name="Kraberger S."/>
            <person name="Lund M.C."/>
            <person name="Custer J.M."/>
            <person name="Vargas K.M."/>
            <person name="Ehmke E.E."/>
            <person name="Yoder A.D."/>
            <person name="Varsani A."/>
        </authorList>
    </citation>
    <scope>NUCLEOTIDE SEQUENCE</scope>
    <source>
        <strain evidence="2">Duke_28FS_2</strain>
    </source>
</reference>
<accession>A0AAU8B5N3</accession>
<feature type="region of interest" description="Disordered" evidence="1">
    <location>
        <begin position="96"/>
        <end position="118"/>
    </location>
</feature>
<evidence type="ECO:0000256" key="1">
    <source>
        <dbReference type="SAM" id="MobiDB-lite"/>
    </source>
</evidence>
<organism evidence="2">
    <name type="scientific">Dulem virus 33</name>
    <dbReference type="NCBI Taxonomy" id="3145751"/>
    <lineage>
        <taxon>Viruses</taxon>
        <taxon>Duplodnaviria</taxon>
        <taxon>Heunggongvirae</taxon>
        <taxon>Uroviricota</taxon>
        <taxon>Caudoviricetes</taxon>
    </lineage>
</organism>
<dbReference type="EMBL" id="PP511792">
    <property type="protein sequence ID" value="XCD07599.1"/>
    <property type="molecule type" value="Genomic_DNA"/>
</dbReference>
<proteinExistence type="predicted"/>
<evidence type="ECO:0000313" key="2">
    <source>
        <dbReference type="EMBL" id="XCD07599.1"/>
    </source>
</evidence>
<name>A0AAU8B5N3_9CAUD</name>
<sequence>MSNKNGMTYLTPKKPVSEIQRAARRSTSAQAVAEIMFVKMAQEQQLDEVTIAEYPDLFVQWDENWRGKAGDIGKRWTSDVDGNTWEPGVYGWTEYVEPEEAQEPPEEAQEEPSEEPGV</sequence>